<evidence type="ECO:0000256" key="2">
    <source>
        <dbReference type="SAM" id="Phobius"/>
    </source>
</evidence>
<keyword evidence="2" id="KW-1133">Transmembrane helix</keyword>
<organism evidence="3 4">
    <name type="scientific">Nocardioides marmoribigeumensis</name>
    <dbReference type="NCBI Taxonomy" id="433649"/>
    <lineage>
        <taxon>Bacteria</taxon>
        <taxon>Bacillati</taxon>
        <taxon>Actinomycetota</taxon>
        <taxon>Actinomycetes</taxon>
        <taxon>Propionibacteriales</taxon>
        <taxon>Nocardioidaceae</taxon>
        <taxon>Nocardioides</taxon>
    </lineage>
</organism>
<comment type="caution">
    <text evidence="3">The sequence shown here is derived from an EMBL/GenBank/DDBJ whole genome shotgun (WGS) entry which is preliminary data.</text>
</comment>
<protein>
    <submittedName>
        <fullName evidence="3">Uncharacterized protein</fullName>
    </submittedName>
</protein>
<dbReference type="Proteomes" id="UP001183648">
    <property type="component" value="Unassembled WGS sequence"/>
</dbReference>
<dbReference type="RefSeq" id="WP_310304345.1">
    <property type="nucleotide sequence ID" value="NZ_BAAAPS010000012.1"/>
</dbReference>
<reference evidence="3 4" key="1">
    <citation type="submission" date="2023-07" db="EMBL/GenBank/DDBJ databases">
        <title>Sequencing the genomes of 1000 actinobacteria strains.</title>
        <authorList>
            <person name="Klenk H.-P."/>
        </authorList>
    </citation>
    <scope>NUCLEOTIDE SEQUENCE [LARGE SCALE GENOMIC DNA]</scope>
    <source>
        <strain evidence="3 4">DSM 19426</strain>
    </source>
</reference>
<feature type="compositionally biased region" description="Basic and acidic residues" evidence="1">
    <location>
        <begin position="1"/>
        <end position="19"/>
    </location>
</feature>
<accession>A0ABU2BZ48</accession>
<feature type="transmembrane region" description="Helical" evidence="2">
    <location>
        <begin position="34"/>
        <end position="55"/>
    </location>
</feature>
<feature type="region of interest" description="Disordered" evidence="1">
    <location>
        <begin position="1"/>
        <end position="27"/>
    </location>
</feature>
<feature type="transmembrane region" description="Helical" evidence="2">
    <location>
        <begin position="101"/>
        <end position="119"/>
    </location>
</feature>
<evidence type="ECO:0000256" key="1">
    <source>
        <dbReference type="SAM" id="MobiDB-lite"/>
    </source>
</evidence>
<name>A0ABU2BZ48_9ACTN</name>
<dbReference type="EMBL" id="JAVDYG010000001">
    <property type="protein sequence ID" value="MDR7363680.1"/>
    <property type="molecule type" value="Genomic_DNA"/>
</dbReference>
<evidence type="ECO:0000313" key="4">
    <source>
        <dbReference type="Proteomes" id="UP001183648"/>
    </source>
</evidence>
<sequence length="127" mass="13384">MSESETAGKRRAETPRRDGLNAGSRKARSTIASVVWLVAVVAAAVLAVGALLVALRFNLDNAVVKAITDLADKIDFGELKSFEVKKGAGASARQDAVVKSVLVNWGVAALIYLVAGKVLDRVIRPRG</sequence>
<evidence type="ECO:0000313" key="3">
    <source>
        <dbReference type="EMBL" id="MDR7363680.1"/>
    </source>
</evidence>
<keyword evidence="2" id="KW-0472">Membrane</keyword>
<proteinExistence type="predicted"/>
<keyword evidence="2" id="KW-0812">Transmembrane</keyword>
<keyword evidence="4" id="KW-1185">Reference proteome</keyword>
<gene>
    <name evidence="3" type="ORF">J2S63_003233</name>
</gene>